<dbReference type="PANTHER" id="PTHR43157">
    <property type="entry name" value="PHOSPHATIDYLINOSITOL-GLYCAN BIOSYNTHESIS CLASS F PROTEIN-RELATED"/>
    <property type="match status" value="1"/>
</dbReference>
<dbReference type="InterPro" id="IPR002347">
    <property type="entry name" value="SDR_fam"/>
</dbReference>
<reference evidence="2 3" key="1">
    <citation type="submission" date="2024-01" db="EMBL/GenBank/DDBJ databases">
        <title>A draft genome for the cacao thread blight pathogen Marasmiellus scandens.</title>
        <authorList>
            <person name="Baruah I.K."/>
            <person name="Leung J."/>
            <person name="Bukari Y."/>
            <person name="Amoako-Attah I."/>
            <person name="Meinhardt L.W."/>
            <person name="Bailey B.A."/>
            <person name="Cohen S.P."/>
        </authorList>
    </citation>
    <scope>NUCLEOTIDE SEQUENCE [LARGE SCALE GENOMIC DNA]</scope>
    <source>
        <strain evidence="2 3">GH-19</strain>
    </source>
</reference>
<dbReference type="Proteomes" id="UP001498398">
    <property type="component" value="Unassembled WGS sequence"/>
</dbReference>
<dbReference type="Pfam" id="PF00106">
    <property type="entry name" value="adh_short"/>
    <property type="match status" value="1"/>
</dbReference>
<dbReference type="PANTHER" id="PTHR43157:SF31">
    <property type="entry name" value="PHOSPHATIDYLINOSITOL-GLYCAN BIOSYNTHESIS CLASS F PROTEIN"/>
    <property type="match status" value="1"/>
</dbReference>
<dbReference type="Gene3D" id="3.40.50.720">
    <property type="entry name" value="NAD(P)-binding Rossmann-like Domain"/>
    <property type="match status" value="1"/>
</dbReference>
<dbReference type="EMBL" id="JBANRG010000011">
    <property type="protein sequence ID" value="KAK7462264.1"/>
    <property type="molecule type" value="Genomic_DNA"/>
</dbReference>
<dbReference type="PRINTS" id="PR00081">
    <property type="entry name" value="GDHRDH"/>
</dbReference>
<gene>
    <name evidence="2" type="ORF">VKT23_007865</name>
</gene>
<comment type="caution">
    <text evidence="2">The sequence shown here is derived from an EMBL/GenBank/DDBJ whole genome shotgun (WGS) entry which is preliminary data.</text>
</comment>
<keyword evidence="1" id="KW-0560">Oxidoreductase</keyword>
<keyword evidence="3" id="KW-1185">Reference proteome</keyword>
<name>A0ABR1JL59_9AGAR</name>
<dbReference type="InterPro" id="IPR036291">
    <property type="entry name" value="NAD(P)-bd_dom_sf"/>
</dbReference>
<proteinExistence type="predicted"/>
<evidence type="ECO:0000256" key="1">
    <source>
        <dbReference type="ARBA" id="ARBA00023002"/>
    </source>
</evidence>
<organism evidence="2 3">
    <name type="scientific">Marasmiellus scandens</name>
    <dbReference type="NCBI Taxonomy" id="2682957"/>
    <lineage>
        <taxon>Eukaryota</taxon>
        <taxon>Fungi</taxon>
        <taxon>Dikarya</taxon>
        <taxon>Basidiomycota</taxon>
        <taxon>Agaricomycotina</taxon>
        <taxon>Agaricomycetes</taxon>
        <taxon>Agaricomycetidae</taxon>
        <taxon>Agaricales</taxon>
        <taxon>Marasmiineae</taxon>
        <taxon>Omphalotaceae</taxon>
        <taxon>Marasmiellus</taxon>
    </lineage>
</organism>
<evidence type="ECO:0000313" key="3">
    <source>
        <dbReference type="Proteomes" id="UP001498398"/>
    </source>
</evidence>
<dbReference type="SUPFAM" id="SSF51735">
    <property type="entry name" value="NAD(P)-binding Rossmann-fold domains"/>
    <property type="match status" value="1"/>
</dbReference>
<evidence type="ECO:0008006" key="4">
    <source>
        <dbReference type="Google" id="ProtNLM"/>
    </source>
</evidence>
<accession>A0ABR1JL59</accession>
<evidence type="ECO:0000313" key="2">
    <source>
        <dbReference type="EMBL" id="KAK7462264.1"/>
    </source>
</evidence>
<sequence>MSSEPKPVTDTATNSTAGLKFNPHFVLEPPEPVVNADLSGRVVIVLGANVGLGFEASKHFAKMCPEKLIMACRSEAKGKEAVEEVKKSSGFDAIELHIIDLSSFASVREFAAKYVREVGKLDILVANAAMLPVSYESTADGWELSLQVNYLSLVMLTFLLLPIMVKTAEKAKHKPRIVIVSSSMHEQTTLDESVIEAESILLQMNDAKYCSNLDIIKRRYSDTKLFGVFFVRELNNRLGSNSAIIVNATDPGRCESQLARNIPFEVKKQIMAMNLQRYTTEEGSRALIYGAVGKVGDDEDELKGAHVRRTRKIDYGEFVTGDTGNQLQKRLWDETLEVLCKIEPKLTEPISKYL</sequence>
<protein>
    <recommendedName>
        <fullName evidence="4">Short-chain dehydrogenase</fullName>
    </recommendedName>
</protein>